<proteinExistence type="predicted"/>
<keyword evidence="3" id="KW-0540">Nuclease</keyword>
<feature type="region of interest" description="Disordered" evidence="1">
    <location>
        <begin position="216"/>
        <end position="284"/>
    </location>
</feature>
<dbReference type="RefSeq" id="WP_271054720.1">
    <property type="nucleotide sequence ID" value="NZ_JAQIIO010000007.1"/>
</dbReference>
<organism evidence="3 4">
    <name type="scientific">Aliiroseovarius salicola</name>
    <dbReference type="NCBI Taxonomy" id="3009082"/>
    <lineage>
        <taxon>Bacteria</taxon>
        <taxon>Pseudomonadati</taxon>
        <taxon>Pseudomonadota</taxon>
        <taxon>Alphaproteobacteria</taxon>
        <taxon>Rhodobacterales</taxon>
        <taxon>Paracoccaceae</taxon>
        <taxon>Aliiroseovarius</taxon>
    </lineage>
</organism>
<dbReference type="EMBL" id="JAQIIO010000007">
    <property type="protein sequence ID" value="MDA5095012.1"/>
    <property type="molecule type" value="Genomic_DNA"/>
</dbReference>
<evidence type="ECO:0000256" key="1">
    <source>
        <dbReference type="SAM" id="MobiDB-lite"/>
    </source>
</evidence>
<protein>
    <submittedName>
        <fullName evidence="3">HNH endonuclease signature motif containing protein</fullName>
    </submittedName>
</protein>
<dbReference type="Pfam" id="PF13391">
    <property type="entry name" value="HNH_2"/>
    <property type="match status" value="1"/>
</dbReference>
<keyword evidence="4" id="KW-1185">Reference proteome</keyword>
<evidence type="ECO:0000313" key="4">
    <source>
        <dbReference type="Proteomes" id="UP001528040"/>
    </source>
</evidence>
<accession>A0ABT4W5C7</accession>
<sequence>MQQVQWVLVVFYGKTAHRATYGRLTNEPKYSKDYIQLSRKPEFFESIQTVFPALARGAHALPIEYKWPDGTADGTIFSRSADRPHLAWETNRAPAPWKMAPFPTPTTAETIPGNPNFETSARADNEHDLLGSAGVGQPYLIAVKLVGDENSLHLRVHIAEPSDQFEWADLRKAPNLVRELAATTSKNSALAWHLFKGSDEQPAIYFDPSQKANPWRAENSIASAGKAPEASAAEKTPSIDRDSLAEGLEASEEEVEKFENSIEAGDYEVPDKKGTSNTRGSAQQAFSKKVKDNYGWKCALTGIRSKEFLIASHIVPWSVDKKIRLDPSNGICLSVLADRAFENGYVRIHDDLKVHVDFEKIGADKALRELLLQFDGSYLEKPTKHEPKAEYLRRRREL</sequence>
<evidence type="ECO:0000313" key="3">
    <source>
        <dbReference type="EMBL" id="MDA5095012.1"/>
    </source>
</evidence>
<name>A0ABT4W5C7_9RHOB</name>
<dbReference type="InterPro" id="IPR003615">
    <property type="entry name" value="HNH_nuc"/>
</dbReference>
<feature type="domain" description="HNH nuclease" evidence="2">
    <location>
        <begin position="298"/>
        <end position="346"/>
    </location>
</feature>
<gene>
    <name evidence="3" type="ORF">O2N63_13055</name>
</gene>
<feature type="compositionally biased region" description="Polar residues" evidence="1">
    <location>
        <begin position="275"/>
        <end position="284"/>
    </location>
</feature>
<dbReference type="GO" id="GO:0004519">
    <property type="term" value="F:endonuclease activity"/>
    <property type="evidence" value="ECO:0007669"/>
    <property type="project" value="UniProtKB-KW"/>
</dbReference>
<comment type="caution">
    <text evidence="3">The sequence shown here is derived from an EMBL/GenBank/DDBJ whole genome shotgun (WGS) entry which is preliminary data.</text>
</comment>
<evidence type="ECO:0000259" key="2">
    <source>
        <dbReference type="Pfam" id="PF13391"/>
    </source>
</evidence>
<reference evidence="3 4" key="1">
    <citation type="submission" date="2023-01" db="EMBL/GenBank/DDBJ databases">
        <authorList>
            <person name="Yoon J.-W."/>
        </authorList>
    </citation>
    <scope>NUCLEOTIDE SEQUENCE [LARGE SCALE GENOMIC DNA]</scope>
    <source>
        <strain evidence="3 4">KMU-50</strain>
    </source>
</reference>
<dbReference type="Proteomes" id="UP001528040">
    <property type="component" value="Unassembled WGS sequence"/>
</dbReference>
<feature type="compositionally biased region" description="Low complexity" evidence="1">
    <location>
        <begin position="222"/>
        <end position="235"/>
    </location>
</feature>
<keyword evidence="3" id="KW-0255">Endonuclease</keyword>
<keyword evidence="3" id="KW-0378">Hydrolase</keyword>